<feature type="domain" description="DHHA1" evidence="3">
    <location>
        <begin position="103"/>
        <end position="187"/>
    </location>
</feature>
<keyword evidence="5" id="KW-0269">Exonuclease</keyword>
<dbReference type="PANTHER" id="PTHR30255:SF2">
    <property type="entry name" value="SINGLE-STRANDED-DNA-SPECIFIC EXONUCLEASE RECJ"/>
    <property type="match status" value="1"/>
</dbReference>
<dbReference type="GO" id="GO:0004527">
    <property type="term" value="F:exonuclease activity"/>
    <property type="evidence" value="ECO:0007669"/>
    <property type="project" value="UniProtKB-KW"/>
</dbReference>
<dbReference type="Gene3D" id="3.10.310.30">
    <property type="match status" value="1"/>
</dbReference>
<sequence length="349" mass="36340">RIRDLPRPGIAALLRSARVAPAAASLETVAFALAPRLNAVGRVGDGTPAAQLLLAETDEAADTIAADVEAANGVRRELTKAALEEARALADVAAEEPAIVVGGPWPVGVIGLVAGRLAEERNRPAIVVSTAVTPWRVSARSAAGFDLAGAFATCSDLFRRFGGHPQAAGADLHAQDLESLRSRILALAEAAGPFDPRPELRLDLVLGCLDLDYVLLRELARLDPAGPGNPIPLIGVEGLVVTRVRPASGGHTQLTLKKGLEVLDGICFGRDDLVGQVREGDRIDVVARLSSRMFGGFESLQLEVRDLAPTGTLAEARRVFAAVAQATDAPSAAEETSRADEPPALVGAV</sequence>
<evidence type="ECO:0000256" key="2">
    <source>
        <dbReference type="SAM" id="MobiDB-lite"/>
    </source>
</evidence>
<reference evidence="5" key="1">
    <citation type="submission" date="2020-02" db="EMBL/GenBank/DDBJ databases">
        <authorList>
            <person name="Meier V. D."/>
        </authorList>
    </citation>
    <scope>NUCLEOTIDE SEQUENCE</scope>
    <source>
        <strain evidence="5">AVDCRST_MAG85</strain>
    </source>
</reference>
<keyword evidence="1" id="KW-0378">Hydrolase</keyword>
<evidence type="ECO:0000259" key="3">
    <source>
        <dbReference type="Pfam" id="PF02272"/>
    </source>
</evidence>
<dbReference type="EMBL" id="CADCVT010000190">
    <property type="protein sequence ID" value="CAA9500847.1"/>
    <property type="molecule type" value="Genomic_DNA"/>
</dbReference>
<organism evidence="5">
    <name type="scientific">uncultured Solirubrobacteraceae bacterium</name>
    <dbReference type="NCBI Taxonomy" id="1162706"/>
    <lineage>
        <taxon>Bacteria</taxon>
        <taxon>Bacillati</taxon>
        <taxon>Actinomycetota</taxon>
        <taxon>Thermoleophilia</taxon>
        <taxon>Solirubrobacterales</taxon>
        <taxon>Solirubrobacteraceae</taxon>
        <taxon>environmental samples</taxon>
    </lineage>
</organism>
<dbReference type="GO" id="GO:0003676">
    <property type="term" value="F:nucleic acid binding"/>
    <property type="evidence" value="ECO:0007669"/>
    <property type="project" value="InterPro"/>
</dbReference>
<keyword evidence="5" id="KW-0540">Nuclease</keyword>
<name>A0A6J4SPI1_9ACTN</name>
<dbReference type="Gene3D" id="3.90.1640.30">
    <property type="match status" value="1"/>
</dbReference>
<protein>
    <submittedName>
        <fullName evidence="5">Single-stranded-DNA-specific exonuclease RecJ</fullName>
    </submittedName>
</protein>
<accession>A0A6J4SPI1</accession>
<evidence type="ECO:0000313" key="5">
    <source>
        <dbReference type="EMBL" id="CAA9500847.1"/>
    </source>
</evidence>
<dbReference type="Pfam" id="PF17768">
    <property type="entry name" value="RecJ_OB"/>
    <property type="match status" value="1"/>
</dbReference>
<gene>
    <name evidence="5" type="ORF">AVDCRST_MAG85-1741</name>
</gene>
<feature type="region of interest" description="Disordered" evidence="2">
    <location>
        <begin position="330"/>
        <end position="349"/>
    </location>
</feature>
<proteinExistence type="predicted"/>
<evidence type="ECO:0000256" key="1">
    <source>
        <dbReference type="ARBA" id="ARBA00022801"/>
    </source>
</evidence>
<dbReference type="InterPro" id="IPR003156">
    <property type="entry name" value="DHHA1_dom"/>
</dbReference>
<feature type="domain" description="RecJ OB" evidence="4">
    <location>
        <begin position="203"/>
        <end position="306"/>
    </location>
</feature>
<evidence type="ECO:0000259" key="4">
    <source>
        <dbReference type="Pfam" id="PF17768"/>
    </source>
</evidence>
<dbReference type="AlphaFoldDB" id="A0A6J4SPI1"/>
<dbReference type="Pfam" id="PF02272">
    <property type="entry name" value="DHHA1"/>
    <property type="match status" value="1"/>
</dbReference>
<dbReference type="InterPro" id="IPR041122">
    <property type="entry name" value="RecJ_OB"/>
</dbReference>
<feature type="non-terminal residue" evidence="5">
    <location>
        <position position="1"/>
    </location>
</feature>
<dbReference type="PANTHER" id="PTHR30255">
    <property type="entry name" value="SINGLE-STRANDED-DNA-SPECIFIC EXONUCLEASE RECJ"/>
    <property type="match status" value="1"/>
</dbReference>
<dbReference type="InterPro" id="IPR038763">
    <property type="entry name" value="DHH_sf"/>
</dbReference>
<dbReference type="InterPro" id="IPR051673">
    <property type="entry name" value="SSDNA_exonuclease_RecJ"/>
</dbReference>
<dbReference type="SUPFAM" id="SSF64182">
    <property type="entry name" value="DHH phosphoesterases"/>
    <property type="match status" value="1"/>
</dbReference>